<dbReference type="InterPro" id="IPR036397">
    <property type="entry name" value="RNaseH_sf"/>
</dbReference>
<evidence type="ECO:0000256" key="1">
    <source>
        <dbReference type="RuleBase" id="RU361178"/>
    </source>
</evidence>
<dbReference type="SMART" id="SM00949">
    <property type="entry name" value="PAZ"/>
    <property type="match status" value="1"/>
</dbReference>
<dbReference type="Pfam" id="PF16488">
    <property type="entry name" value="ArgoL2"/>
    <property type="match status" value="1"/>
</dbReference>
<name>A0AAJ6QRK5_9ACAR</name>
<accession>A0AAJ6QRK5</accession>
<dbReference type="AlphaFoldDB" id="A0AAJ6QRK5"/>
<dbReference type="InterPro" id="IPR036085">
    <property type="entry name" value="PAZ_dom_sf"/>
</dbReference>
<sequence>MEEDLSDLLKIYGVGAAPSRRAVQPGSNGRPIQLVSNLYNVSVQAPTVYRYEVTIDRIGAKQMVGFKNARKNVTSVRLNQRAVTQFAREGYLGSCVPAYDGRSILYMMRPLPSPITSATVTVNLDDGTECDEFARKQQFEICLKEIGPLSLRTFNQEVVQALDIIVRTGPLIEPSIVPVGRSFFSRTMSNLGDASMRGCRELWFGYFCSIRPGQWKPMLNVNISATLFHEKLPLVDYVVKFLNKNTPDELKNGLKASEHEVLKRELQGVKIKVTHLPYQRRYTVAGISKKGAADYTFEVNGARVSVADYFENHYGIHLRYPALQCVETLTKDGNKNYIPMEVCETIEGQHAKIVNSDQTAVLIRKTAMTPKKRFESIDKFVKKVVNEDAAAHLREFGLQVDLKPVQVKARVLNSPTLEIGKQGTLKPRDGYWRMEGKQFFIGAELSCWGVADCHGSGRCAEFAKSLERLGRNLGMKIEPPAFVRNYQKVPAKKMLSEIKSQFPQIVMTLVIMGRDTEYEVIKQLSENDESLLQITQCIRGSNIESKKCNNNFITNVLMKMNAKLGGINNGLKEVPECMREPFIVFGADVSHPGPTNDIQPSIAAVVGSLDSTPSQYHTVTSFQRSSTCNRLEYIANLKVMIKDCLRAFYRRNRTKPMTLLFYRDGVSEGQFEAVRVFEILQIRMACKELQDDYEPPLTFIVVQKRHHVRFKPLNDADSRHENIPAGTVVEDTVTHPVNFDYFLCSHAGIQGTSKPAHYRVLHDDANRSADELQTISYSLCHVYGRCSRSVSIPAPVYYAHLAAARAKDHFKAANIHPSSTSDGSSGIESGSSLLQKEIGRDLDLHDLKRLSSNVDARMRDYLYYV</sequence>
<evidence type="ECO:0000313" key="4">
    <source>
        <dbReference type="Proteomes" id="UP000694867"/>
    </source>
</evidence>
<dbReference type="Pfam" id="PF02170">
    <property type="entry name" value="PAZ"/>
    <property type="match status" value="1"/>
</dbReference>
<dbReference type="RefSeq" id="XP_003741568.1">
    <property type="nucleotide sequence ID" value="XM_003741520.2"/>
</dbReference>
<dbReference type="InterPro" id="IPR032472">
    <property type="entry name" value="ArgoL2"/>
</dbReference>
<evidence type="ECO:0000259" key="2">
    <source>
        <dbReference type="PROSITE" id="PS50821"/>
    </source>
</evidence>
<evidence type="ECO:0000313" key="5">
    <source>
        <dbReference type="RefSeq" id="XP_003741568.1"/>
    </source>
</evidence>
<dbReference type="PROSITE" id="PS50821">
    <property type="entry name" value="PAZ"/>
    <property type="match status" value="1"/>
</dbReference>
<comment type="similarity">
    <text evidence="1">Belongs to the argonaute family.</text>
</comment>
<dbReference type="CDD" id="cd02846">
    <property type="entry name" value="PAZ_argonaute_like"/>
    <property type="match status" value="1"/>
</dbReference>
<dbReference type="InterPro" id="IPR045246">
    <property type="entry name" value="Piwi_ago-like"/>
</dbReference>
<dbReference type="SUPFAM" id="SSF101690">
    <property type="entry name" value="PAZ domain"/>
    <property type="match status" value="1"/>
</dbReference>
<dbReference type="PANTHER" id="PTHR22891">
    <property type="entry name" value="EUKARYOTIC TRANSLATION INITIATION FACTOR 2C"/>
    <property type="match status" value="1"/>
</dbReference>
<dbReference type="InterPro" id="IPR032474">
    <property type="entry name" value="Argonaute_N"/>
</dbReference>
<keyword evidence="4" id="KW-1185">Reference proteome</keyword>
<dbReference type="Pfam" id="PF16486">
    <property type="entry name" value="ArgoN"/>
    <property type="match status" value="1"/>
</dbReference>
<protein>
    <submittedName>
        <fullName evidence="5">Protein argonaute-2</fullName>
    </submittedName>
</protein>
<dbReference type="InterPro" id="IPR014811">
    <property type="entry name" value="ArgoL1"/>
</dbReference>
<dbReference type="InterPro" id="IPR003100">
    <property type="entry name" value="PAZ_dom"/>
</dbReference>
<gene>
    <name evidence="5" type="primary">LOC100900200</name>
</gene>
<reference evidence="5" key="1">
    <citation type="submission" date="2025-08" db="UniProtKB">
        <authorList>
            <consortium name="RefSeq"/>
        </authorList>
    </citation>
    <scope>IDENTIFICATION</scope>
</reference>
<dbReference type="CDD" id="cd04657">
    <property type="entry name" value="Piwi_ago-like"/>
    <property type="match status" value="1"/>
</dbReference>
<dbReference type="InterPro" id="IPR032473">
    <property type="entry name" value="Argonaute_Mid_dom"/>
</dbReference>
<feature type="domain" description="PAZ" evidence="2">
    <location>
        <begin position="233"/>
        <end position="347"/>
    </location>
</feature>
<dbReference type="Gene3D" id="2.170.260.10">
    <property type="entry name" value="paz domain"/>
    <property type="match status" value="1"/>
</dbReference>
<dbReference type="SUPFAM" id="SSF53098">
    <property type="entry name" value="Ribonuclease H-like"/>
    <property type="match status" value="1"/>
</dbReference>
<dbReference type="Pfam" id="PF08699">
    <property type="entry name" value="ArgoL1"/>
    <property type="match status" value="1"/>
</dbReference>
<dbReference type="InterPro" id="IPR012337">
    <property type="entry name" value="RNaseH-like_sf"/>
</dbReference>
<dbReference type="GeneID" id="100900200"/>
<organism evidence="4 5">
    <name type="scientific">Galendromus occidentalis</name>
    <name type="common">western predatory mite</name>
    <dbReference type="NCBI Taxonomy" id="34638"/>
    <lineage>
        <taxon>Eukaryota</taxon>
        <taxon>Metazoa</taxon>
        <taxon>Ecdysozoa</taxon>
        <taxon>Arthropoda</taxon>
        <taxon>Chelicerata</taxon>
        <taxon>Arachnida</taxon>
        <taxon>Acari</taxon>
        <taxon>Parasitiformes</taxon>
        <taxon>Mesostigmata</taxon>
        <taxon>Gamasina</taxon>
        <taxon>Phytoseioidea</taxon>
        <taxon>Phytoseiidae</taxon>
        <taxon>Typhlodrominae</taxon>
        <taxon>Galendromus</taxon>
    </lineage>
</organism>
<dbReference type="GO" id="GO:0003723">
    <property type="term" value="F:RNA binding"/>
    <property type="evidence" value="ECO:0007669"/>
    <property type="project" value="InterPro"/>
</dbReference>
<feature type="domain" description="Piwi" evidence="3">
    <location>
        <begin position="535"/>
        <end position="811"/>
    </location>
</feature>
<dbReference type="GO" id="GO:0034587">
    <property type="term" value="P:piRNA processing"/>
    <property type="evidence" value="ECO:0007669"/>
    <property type="project" value="UniProtKB-ARBA"/>
</dbReference>
<evidence type="ECO:0000259" key="3">
    <source>
        <dbReference type="PROSITE" id="PS50822"/>
    </source>
</evidence>
<dbReference type="Pfam" id="PF16487">
    <property type="entry name" value="ArgoMid"/>
    <property type="match status" value="1"/>
</dbReference>
<dbReference type="KEGG" id="goe:100900200"/>
<dbReference type="PROSITE" id="PS50822">
    <property type="entry name" value="PIWI"/>
    <property type="match status" value="1"/>
</dbReference>
<dbReference type="Gene3D" id="3.30.420.10">
    <property type="entry name" value="Ribonuclease H-like superfamily/Ribonuclease H"/>
    <property type="match status" value="1"/>
</dbReference>
<dbReference type="SMART" id="SM00950">
    <property type="entry name" value="Piwi"/>
    <property type="match status" value="1"/>
</dbReference>
<dbReference type="Gene3D" id="3.40.50.2300">
    <property type="match status" value="1"/>
</dbReference>
<dbReference type="Pfam" id="PF02171">
    <property type="entry name" value="Piwi"/>
    <property type="match status" value="1"/>
</dbReference>
<dbReference type="InterPro" id="IPR003165">
    <property type="entry name" value="Piwi"/>
</dbReference>
<dbReference type="SMART" id="SM01163">
    <property type="entry name" value="DUF1785"/>
    <property type="match status" value="1"/>
</dbReference>
<proteinExistence type="inferred from homology"/>
<dbReference type="Proteomes" id="UP000694867">
    <property type="component" value="Unplaced"/>
</dbReference>